<dbReference type="Pfam" id="PF10988">
    <property type="entry name" value="DUF2807"/>
    <property type="match status" value="1"/>
</dbReference>
<feature type="domain" description="Putative auto-transporter adhesin head GIN" evidence="3">
    <location>
        <begin position="46"/>
        <end position="225"/>
    </location>
</feature>
<dbReference type="RefSeq" id="WP_110361580.1">
    <property type="nucleotide sequence ID" value="NZ_QFLI01000006.1"/>
</dbReference>
<reference evidence="4 5" key="1">
    <citation type="submission" date="2018-05" db="EMBL/GenBank/DDBJ databases">
        <title>Marinifilum breve JC075T sp. nov., a marine bacterium isolated from Yongle Blue Hole in the South China Sea.</title>
        <authorList>
            <person name="Fu T."/>
        </authorList>
    </citation>
    <scope>NUCLEOTIDE SEQUENCE [LARGE SCALE GENOMIC DNA]</scope>
    <source>
        <strain evidence="4 5">JC075</strain>
    </source>
</reference>
<dbReference type="Gene3D" id="2.160.20.120">
    <property type="match status" value="1"/>
</dbReference>
<accession>A0A2V3ZVT7</accession>
<keyword evidence="2" id="KW-0732">Signal</keyword>
<evidence type="ECO:0000313" key="5">
    <source>
        <dbReference type="Proteomes" id="UP000248079"/>
    </source>
</evidence>
<dbReference type="OrthoDB" id="942536at2"/>
<dbReference type="EMBL" id="QFLI01000006">
    <property type="protein sequence ID" value="PXX99187.1"/>
    <property type="molecule type" value="Genomic_DNA"/>
</dbReference>
<dbReference type="Proteomes" id="UP000248079">
    <property type="component" value="Unassembled WGS sequence"/>
</dbReference>
<sequence>MKKLLKKLSLTLVALTMVLSSTVNAQFWGTKGNGIVKKQDREIGSFSAISSGSGIDVYLKQGDKESVTVEADENLLELIVTRIKGDKLVIKTEDPIRRAKKLNVYVTFVNVNEISVSSGSDLESSHLLKFEDLDISVSSGADADLELKADNLTCSVSSGADANLSGTANSFYGKASSGSDLRAADLKAKVCKAKASSGGDVSVYASESIEASASSGGDVNYYGDPTKVNVSSSSGGDVSRR</sequence>
<dbReference type="AlphaFoldDB" id="A0A2V3ZVT7"/>
<feature type="chain" id="PRO_5016164122" evidence="2">
    <location>
        <begin position="26"/>
        <end position="241"/>
    </location>
</feature>
<protein>
    <submittedName>
        <fullName evidence="4">DUF2807 domain-containing protein</fullName>
    </submittedName>
</protein>
<evidence type="ECO:0000259" key="3">
    <source>
        <dbReference type="Pfam" id="PF10988"/>
    </source>
</evidence>
<proteinExistence type="predicted"/>
<dbReference type="InterPro" id="IPR021255">
    <property type="entry name" value="DUF2807"/>
</dbReference>
<comment type="caution">
    <text evidence="4">The sequence shown here is derived from an EMBL/GenBank/DDBJ whole genome shotgun (WGS) entry which is preliminary data.</text>
</comment>
<keyword evidence="5" id="KW-1185">Reference proteome</keyword>
<name>A0A2V3ZVT7_9BACT</name>
<evidence type="ECO:0000256" key="1">
    <source>
        <dbReference type="SAM" id="MobiDB-lite"/>
    </source>
</evidence>
<gene>
    <name evidence="4" type="ORF">DF185_15025</name>
</gene>
<evidence type="ECO:0000313" key="4">
    <source>
        <dbReference type="EMBL" id="PXX99187.1"/>
    </source>
</evidence>
<feature type="signal peptide" evidence="2">
    <location>
        <begin position="1"/>
        <end position="25"/>
    </location>
</feature>
<evidence type="ECO:0000256" key="2">
    <source>
        <dbReference type="SAM" id="SignalP"/>
    </source>
</evidence>
<feature type="compositionally biased region" description="Low complexity" evidence="1">
    <location>
        <begin position="230"/>
        <end position="241"/>
    </location>
</feature>
<organism evidence="4 5">
    <name type="scientific">Marinifilum breve</name>
    <dbReference type="NCBI Taxonomy" id="2184082"/>
    <lineage>
        <taxon>Bacteria</taxon>
        <taxon>Pseudomonadati</taxon>
        <taxon>Bacteroidota</taxon>
        <taxon>Bacteroidia</taxon>
        <taxon>Marinilabiliales</taxon>
        <taxon>Marinifilaceae</taxon>
    </lineage>
</organism>
<feature type="region of interest" description="Disordered" evidence="1">
    <location>
        <begin position="213"/>
        <end position="241"/>
    </location>
</feature>